<protein>
    <submittedName>
        <fullName evidence="1">Uncharacterized protein</fullName>
    </submittedName>
</protein>
<evidence type="ECO:0000313" key="1">
    <source>
        <dbReference type="EMBL" id="AKA85426.1"/>
    </source>
</evidence>
<evidence type="ECO:0000313" key="2">
    <source>
        <dbReference type="Proteomes" id="UP000033099"/>
    </source>
</evidence>
<name>A0AAU8TTM0_9PSED</name>
<organism evidence="1 2">
    <name type="scientific">Pseudomonas synxantha</name>
    <dbReference type="NCBI Taxonomy" id="47883"/>
    <lineage>
        <taxon>Bacteria</taxon>
        <taxon>Pseudomonadati</taxon>
        <taxon>Pseudomonadota</taxon>
        <taxon>Gammaproteobacteria</taxon>
        <taxon>Pseudomonadales</taxon>
        <taxon>Pseudomonadaceae</taxon>
        <taxon>Pseudomonas</taxon>
    </lineage>
</organism>
<dbReference type="Proteomes" id="UP000033099">
    <property type="component" value="Chromosome"/>
</dbReference>
<dbReference type="AlphaFoldDB" id="A0AAU8TTM0"/>
<dbReference type="EMBL" id="CP011117">
    <property type="protein sequence ID" value="AKA85426.1"/>
    <property type="molecule type" value="Genomic_DNA"/>
</dbReference>
<accession>A0AAU8TTM0</accession>
<sequence>MTTTIHVGLIRFTRSAQSIKLSWDTGKAITSRPHTGNINLHFQIRLSKLK</sequence>
<gene>
    <name evidence="1" type="ORF">VO64_4880</name>
</gene>
<reference evidence="1 2" key="1">
    <citation type="journal article" date="2015" name="Genome Announc.">
        <title>Complete Genome Sequence of Biocontrol Strain Pseudomonas fluorescens LBUM223.</title>
        <authorList>
            <person name="Roquigny R."/>
            <person name="Arseneault T."/>
            <person name="Gadkar V.J."/>
            <person name="Novinscak A."/>
            <person name="Joly D.L."/>
            <person name="Filion M."/>
        </authorList>
    </citation>
    <scope>NUCLEOTIDE SEQUENCE [LARGE SCALE GENOMIC DNA]</scope>
    <source>
        <strain evidence="1 2">LBUM223</strain>
    </source>
</reference>
<dbReference type="KEGG" id="pfb:VO64_4880"/>
<proteinExistence type="predicted"/>